<name>A0A242B081_ENTFC</name>
<accession>A0A242B081</accession>
<proteinExistence type="predicted"/>
<evidence type="ECO:0000313" key="2">
    <source>
        <dbReference type="Proteomes" id="UP000194885"/>
    </source>
</evidence>
<protein>
    <submittedName>
        <fullName evidence="1">Uncharacterized protein</fullName>
    </submittedName>
</protein>
<gene>
    <name evidence="1" type="ORF">A5810_003000</name>
</gene>
<dbReference type="EMBL" id="NGKW01000016">
    <property type="protein sequence ID" value="OTN86655.1"/>
    <property type="molecule type" value="Genomic_DNA"/>
</dbReference>
<evidence type="ECO:0000313" key="1">
    <source>
        <dbReference type="EMBL" id="OTN86655.1"/>
    </source>
</evidence>
<organism evidence="1 2">
    <name type="scientific">Enterococcus faecium</name>
    <name type="common">Streptococcus faecium</name>
    <dbReference type="NCBI Taxonomy" id="1352"/>
    <lineage>
        <taxon>Bacteria</taxon>
        <taxon>Bacillati</taxon>
        <taxon>Bacillota</taxon>
        <taxon>Bacilli</taxon>
        <taxon>Lactobacillales</taxon>
        <taxon>Enterococcaceae</taxon>
        <taxon>Enterococcus</taxon>
    </lineage>
</organism>
<dbReference type="Proteomes" id="UP000194885">
    <property type="component" value="Unassembled WGS sequence"/>
</dbReference>
<dbReference type="AlphaFoldDB" id="A0A242B081"/>
<reference evidence="1 2" key="1">
    <citation type="submission" date="2017-05" db="EMBL/GenBank/DDBJ databases">
        <title>The Genome Sequence of Enterococcus faecium 7H8_DIV0219.</title>
        <authorList>
            <consortium name="The Broad Institute Genomics Platform"/>
            <consortium name="The Broad Institute Genomic Center for Infectious Diseases"/>
            <person name="Earl A."/>
            <person name="Manson A."/>
            <person name="Schwartman J."/>
            <person name="Gilmore M."/>
            <person name="Abouelleil A."/>
            <person name="Cao P."/>
            <person name="Chapman S."/>
            <person name="Cusick C."/>
            <person name="Shea T."/>
            <person name="Young S."/>
            <person name="Neafsey D."/>
            <person name="Nusbaum C."/>
            <person name="Birren B."/>
        </authorList>
    </citation>
    <scope>NUCLEOTIDE SEQUENCE [LARGE SCALE GENOMIC DNA]</scope>
    <source>
        <strain evidence="1 2">7H8_DIV0219</strain>
    </source>
</reference>
<dbReference type="RefSeq" id="WP_086319834.1">
    <property type="nucleotide sequence ID" value="NZ_NGKW01000016.1"/>
</dbReference>
<sequence length="123" mass="13838">MDWRVTVGNERQEPLFTQAEAGVFIDLGSTLSTNELVLPMSRFIVKHAPLTILIQKETETAAATVYIRTADRYQFLIKNGYGMGYVGTGSRGLETLLEALTVNSADIQKLFEPRNRFIQLELK</sequence>
<comment type="caution">
    <text evidence="1">The sequence shown here is derived from an EMBL/GenBank/DDBJ whole genome shotgun (WGS) entry which is preliminary data.</text>
</comment>